<dbReference type="PROSITE" id="PS50977">
    <property type="entry name" value="HTH_TETR_2"/>
    <property type="match status" value="1"/>
</dbReference>
<dbReference type="InterPro" id="IPR050109">
    <property type="entry name" value="HTH-type_TetR-like_transc_reg"/>
</dbReference>
<protein>
    <submittedName>
        <fullName evidence="6">TetR/AcrR family transcriptional regulator</fullName>
    </submittedName>
</protein>
<dbReference type="Proteomes" id="UP000655751">
    <property type="component" value="Unassembled WGS sequence"/>
</dbReference>
<feature type="domain" description="HTH tetR-type" evidence="5">
    <location>
        <begin position="17"/>
        <end position="77"/>
    </location>
</feature>
<dbReference type="PANTHER" id="PTHR30055">
    <property type="entry name" value="HTH-TYPE TRANSCRIPTIONAL REGULATOR RUTR"/>
    <property type="match status" value="1"/>
</dbReference>
<keyword evidence="3" id="KW-0804">Transcription</keyword>
<dbReference type="PRINTS" id="PR00455">
    <property type="entry name" value="HTHTETR"/>
</dbReference>
<sequence>MPSNSPASAPRRSPGNRPSDDALLDAACAIFHAVGFRAAVMESIAERANTTKPTLYAHFGSKDQLYRACLLREADKFRAALFATYDSASALDVAGEVRADMVVFYEYAAAHPTGFALLFDDAKSEPNTDIRGALVDSVTDRIADRIRAYSVDHRPTSGHSADLLGAMLVGIAVHGARQALRLRSDMTAAGELAAAMANAALRHLDPRVLAAVDAR</sequence>
<organism evidence="6 7">
    <name type="scientific">Nocardia bovistercoris</name>
    <dbReference type="NCBI Taxonomy" id="2785916"/>
    <lineage>
        <taxon>Bacteria</taxon>
        <taxon>Bacillati</taxon>
        <taxon>Actinomycetota</taxon>
        <taxon>Actinomycetes</taxon>
        <taxon>Mycobacteriales</taxon>
        <taxon>Nocardiaceae</taxon>
        <taxon>Nocardia</taxon>
    </lineage>
</organism>
<dbReference type="InterPro" id="IPR009057">
    <property type="entry name" value="Homeodomain-like_sf"/>
</dbReference>
<keyword evidence="2 4" id="KW-0238">DNA-binding</keyword>
<accession>A0A931IDS4</accession>
<dbReference type="EMBL" id="JADMLG010000006">
    <property type="protein sequence ID" value="MBH0777918.1"/>
    <property type="molecule type" value="Genomic_DNA"/>
</dbReference>
<evidence type="ECO:0000313" key="7">
    <source>
        <dbReference type="Proteomes" id="UP000655751"/>
    </source>
</evidence>
<dbReference type="Gene3D" id="1.10.357.10">
    <property type="entry name" value="Tetracycline Repressor, domain 2"/>
    <property type="match status" value="1"/>
</dbReference>
<comment type="caution">
    <text evidence="6">The sequence shown here is derived from an EMBL/GenBank/DDBJ whole genome shotgun (WGS) entry which is preliminary data.</text>
</comment>
<dbReference type="Pfam" id="PF00440">
    <property type="entry name" value="TetR_N"/>
    <property type="match status" value="1"/>
</dbReference>
<evidence type="ECO:0000259" key="5">
    <source>
        <dbReference type="PROSITE" id="PS50977"/>
    </source>
</evidence>
<evidence type="ECO:0000313" key="6">
    <source>
        <dbReference type="EMBL" id="MBH0777918.1"/>
    </source>
</evidence>
<dbReference type="RefSeq" id="WP_196150234.1">
    <property type="nucleotide sequence ID" value="NZ_JADMLG010000006.1"/>
</dbReference>
<dbReference type="AlphaFoldDB" id="A0A931IDS4"/>
<dbReference type="PANTHER" id="PTHR30055:SF234">
    <property type="entry name" value="HTH-TYPE TRANSCRIPTIONAL REGULATOR BETI"/>
    <property type="match status" value="1"/>
</dbReference>
<dbReference type="GO" id="GO:0000976">
    <property type="term" value="F:transcription cis-regulatory region binding"/>
    <property type="evidence" value="ECO:0007669"/>
    <property type="project" value="TreeGrafter"/>
</dbReference>
<name>A0A931IDS4_9NOCA</name>
<evidence type="ECO:0000256" key="2">
    <source>
        <dbReference type="ARBA" id="ARBA00023125"/>
    </source>
</evidence>
<dbReference type="GO" id="GO:0003700">
    <property type="term" value="F:DNA-binding transcription factor activity"/>
    <property type="evidence" value="ECO:0007669"/>
    <property type="project" value="TreeGrafter"/>
</dbReference>
<evidence type="ECO:0000256" key="4">
    <source>
        <dbReference type="PROSITE-ProRule" id="PRU00335"/>
    </source>
</evidence>
<proteinExistence type="predicted"/>
<keyword evidence="7" id="KW-1185">Reference proteome</keyword>
<evidence type="ECO:0000256" key="3">
    <source>
        <dbReference type="ARBA" id="ARBA00023163"/>
    </source>
</evidence>
<evidence type="ECO:0000256" key="1">
    <source>
        <dbReference type="ARBA" id="ARBA00023015"/>
    </source>
</evidence>
<feature type="DNA-binding region" description="H-T-H motif" evidence="4">
    <location>
        <begin position="40"/>
        <end position="59"/>
    </location>
</feature>
<keyword evidence="1" id="KW-0805">Transcription regulation</keyword>
<dbReference type="SUPFAM" id="SSF46689">
    <property type="entry name" value="Homeodomain-like"/>
    <property type="match status" value="1"/>
</dbReference>
<reference evidence="6" key="1">
    <citation type="submission" date="2020-11" db="EMBL/GenBank/DDBJ databases">
        <title>Nocardia NEAU-351.nov., a novel actinomycete isolated from the cow dung.</title>
        <authorList>
            <person name="Zhang X."/>
        </authorList>
    </citation>
    <scope>NUCLEOTIDE SEQUENCE</scope>
    <source>
        <strain evidence="6">NEAU-351</strain>
    </source>
</reference>
<dbReference type="InterPro" id="IPR001647">
    <property type="entry name" value="HTH_TetR"/>
</dbReference>
<gene>
    <name evidence="6" type="ORF">IT779_16705</name>
</gene>